<evidence type="ECO:0000313" key="9">
    <source>
        <dbReference type="EMBL" id="MRG86876.1"/>
    </source>
</evidence>
<accession>A0A6G1X7J2</accession>
<dbReference type="InterPro" id="IPR037185">
    <property type="entry name" value="EmrE-like"/>
</dbReference>
<evidence type="ECO:0000256" key="2">
    <source>
        <dbReference type="ARBA" id="ARBA00022448"/>
    </source>
</evidence>
<dbReference type="Gene3D" id="1.10.3730.20">
    <property type="match status" value="1"/>
</dbReference>
<dbReference type="GO" id="GO:0005886">
    <property type="term" value="C:plasma membrane"/>
    <property type="evidence" value="ECO:0007669"/>
    <property type="project" value="UniProtKB-SubCell"/>
</dbReference>
<keyword evidence="5 8" id="KW-1133">Transmembrane helix</keyword>
<keyword evidence="2" id="KW-0813">Transport</keyword>
<evidence type="ECO:0000256" key="3">
    <source>
        <dbReference type="ARBA" id="ARBA00022475"/>
    </source>
</evidence>
<evidence type="ECO:0000256" key="6">
    <source>
        <dbReference type="ARBA" id="ARBA00023136"/>
    </source>
</evidence>
<keyword evidence="10" id="KW-1185">Reference proteome</keyword>
<dbReference type="GO" id="GO:0022857">
    <property type="term" value="F:transmembrane transporter activity"/>
    <property type="evidence" value="ECO:0007669"/>
    <property type="project" value="InterPro"/>
</dbReference>
<dbReference type="RefSeq" id="WP_153728775.1">
    <property type="nucleotide sequence ID" value="NZ_WJNH01000006.1"/>
</dbReference>
<dbReference type="OrthoDB" id="21828at2"/>
<evidence type="ECO:0000256" key="8">
    <source>
        <dbReference type="SAM" id="Phobius"/>
    </source>
</evidence>
<dbReference type="Proteomes" id="UP000480185">
    <property type="component" value="Unassembled WGS sequence"/>
</dbReference>
<evidence type="ECO:0000313" key="10">
    <source>
        <dbReference type="Proteomes" id="UP000480185"/>
    </source>
</evidence>
<evidence type="ECO:0000256" key="1">
    <source>
        <dbReference type="ARBA" id="ARBA00004651"/>
    </source>
</evidence>
<comment type="similarity">
    <text evidence="7">Belongs to the drug/metabolite transporter (DMT) superfamily. Small multidrug resistance (SMR) (TC 2.A.7.1) family.</text>
</comment>
<feature type="transmembrane region" description="Helical" evidence="8">
    <location>
        <begin position="57"/>
        <end position="78"/>
    </location>
</feature>
<feature type="transmembrane region" description="Helical" evidence="8">
    <location>
        <begin position="29"/>
        <end position="50"/>
    </location>
</feature>
<organism evidence="9 10">
    <name type="scientific">Salinibacillus xinjiangensis</name>
    <dbReference type="NCBI Taxonomy" id="1229268"/>
    <lineage>
        <taxon>Bacteria</taxon>
        <taxon>Bacillati</taxon>
        <taxon>Bacillota</taxon>
        <taxon>Bacilli</taxon>
        <taxon>Bacillales</taxon>
        <taxon>Bacillaceae</taxon>
        <taxon>Salinibacillus</taxon>
    </lineage>
</organism>
<dbReference type="SUPFAM" id="SSF103481">
    <property type="entry name" value="Multidrug resistance efflux transporter EmrE"/>
    <property type="match status" value="1"/>
</dbReference>
<evidence type="ECO:0000256" key="5">
    <source>
        <dbReference type="ARBA" id="ARBA00022989"/>
    </source>
</evidence>
<comment type="subcellular location">
    <subcellularLocation>
        <location evidence="1 7">Cell membrane</location>
        <topology evidence="1 7">Multi-pass membrane protein</topology>
    </subcellularLocation>
</comment>
<dbReference type="EMBL" id="WJNH01000006">
    <property type="protein sequence ID" value="MRG86876.1"/>
    <property type="molecule type" value="Genomic_DNA"/>
</dbReference>
<dbReference type="PANTHER" id="PTHR30561:SF0">
    <property type="entry name" value="GUANIDINIUM EXPORTER"/>
    <property type="match status" value="1"/>
</dbReference>
<dbReference type="AlphaFoldDB" id="A0A6G1X7J2"/>
<proteinExistence type="inferred from homology"/>
<keyword evidence="6 8" id="KW-0472">Membrane</keyword>
<dbReference type="InterPro" id="IPR045324">
    <property type="entry name" value="Small_multidrug_res"/>
</dbReference>
<comment type="caution">
    <text evidence="9">The sequence shown here is derived from an EMBL/GenBank/DDBJ whole genome shotgun (WGS) entry which is preliminary data.</text>
</comment>
<dbReference type="PANTHER" id="PTHR30561">
    <property type="entry name" value="SMR FAMILY PROTON-DEPENDENT DRUG EFFLUX TRANSPORTER SUGE"/>
    <property type="match status" value="1"/>
</dbReference>
<sequence length="104" mass="11345">MAWFWLILAGLFEMIGVTMINVLHKQQNWLSLVLLIGGFGSSFLFLTLAMETLSMSTAYAIWTGIGATGAAVVGMVFYEEPAEWKRLGFIILVIGSTVGLKLVA</sequence>
<evidence type="ECO:0000256" key="7">
    <source>
        <dbReference type="RuleBase" id="RU003942"/>
    </source>
</evidence>
<dbReference type="InterPro" id="IPR000390">
    <property type="entry name" value="Small_drug/metabolite_transptr"/>
</dbReference>
<keyword evidence="3" id="KW-1003">Cell membrane</keyword>
<evidence type="ECO:0000256" key="4">
    <source>
        <dbReference type="ARBA" id="ARBA00022692"/>
    </source>
</evidence>
<reference evidence="9 10" key="1">
    <citation type="submission" date="2019-11" db="EMBL/GenBank/DDBJ databases">
        <authorList>
            <person name="Li J."/>
        </authorList>
    </citation>
    <scope>NUCLEOTIDE SEQUENCE [LARGE SCALE GENOMIC DNA]</scope>
    <source>
        <strain evidence="9 10">J4</strain>
    </source>
</reference>
<name>A0A6G1X7J2_9BACI</name>
<feature type="transmembrane region" description="Helical" evidence="8">
    <location>
        <begin position="5"/>
        <end position="23"/>
    </location>
</feature>
<dbReference type="Pfam" id="PF00893">
    <property type="entry name" value="Multi_Drug_Res"/>
    <property type="match status" value="1"/>
</dbReference>
<gene>
    <name evidence="9" type="ORF">GH754_11210</name>
</gene>
<keyword evidence="4 7" id="KW-0812">Transmembrane</keyword>
<protein>
    <submittedName>
        <fullName evidence="9">QacE family quaternary ammonium compound efflux SMR transporter</fullName>
    </submittedName>
</protein>